<dbReference type="Proteomes" id="UP000239326">
    <property type="component" value="Chromosome"/>
</dbReference>
<protein>
    <submittedName>
        <fullName evidence="2">Uncharacterized protein</fullName>
    </submittedName>
</protein>
<feature type="transmembrane region" description="Helical" evidence="1">
    <location>
        <begin position="17"/>
        <end position="36"/>
    </location>
</feature>
<name>A0A2S0N0W5_9BURK</name>
<feature type="transmembrane region" description="Helical" evidence="1">
    <location>
        <begin position="64"/>
        <end position="84"/>
    </location>
</feature>
<feature type="transmembrane region" description="Helical" evidence="1">
    <location>
        <begin position="96"/>
        <end position="114"/>
    </location>
</feature>
<evidence type="ECO:0000313" key="2">
    <source>
        <dbReference type="EMBL" id="AVO41563.1"/>
    </source>
</evidence>
<gene>
    <name evidence="2" type="ORF">C6571_09915</name>
</gene>
<keyword evidence="1" id="KW-1133">Transmembrane helix</keyword>
<dbReference type="KEGG" id="simp:C6571_09915"/>
<accession>A0A2S0N0W5</accession>
<keyword evidence="1" id="KW-0472">Membrane</keyword>
<sequence>MSLGGALQEAGSRRRRAALALALGPPMWLASVRAWLEWQDGRHPPTPAFSVAPLPVSDSVGALFLPWLLAALALVLLAAGLWWWWQRGGARAVQRLLLALWALLWLSGSGALWVSHANTAQLAPLPAEQARVLGLRPRPPTLREVGGSEVLLELAHSAGPQRVRINDGRVALWQPGQRLRVELAQGRFYGLYLTGWDRLEPASQ</sequence>
<proteinExistence type="predicted"/>
<organism evidence="2 3">
    <name type="scientific">Simplicispira suum</name>
    <dbReference type="NCBI Taxonomy" id="2109915"/>
    <lineage>
        <taxon>Bacteria</taxon>
        <taxon>Pseudomonadati</taxon>
        <taxon>Pseudomonadota</taxon>
        <taxon>Betaproteobacteria</taxon>
        <taxon>Burkholderiales</taxon>
        <taxon>Comamonadaceae</taxon>
        <taxon>Simplicispira</taxon>
    </lineage>
</organism>
<keyword evidence="1" id="KW-0812">Transmembrane</keyword>
<dbReference type="OrthoDB" id="8811056at2"/>
<evidence type="ECO:0000313" key="3">
    <source>
        <dbReference type="Proteomes" id="UP000239326"/>
    </source>
</evidence>
<evidence type="ECO:0000256" key="1">
    <source>
        <dbReference type="SAM" id="Phobius"/>
    </source>
</evidence>
<dbReference type="AlphaFoldDB" id="A0A2S0N0W5"/>
<reference evidence="2 3" key="1">
    <citation type="submission" date="2018-03" db="EMBL/GenBank/DDBJ databases">
        <title>Genome sequencing of Simplicispira sp.</title>
        <authorList>
            <person name="Kim S.-J."/>
            <person name="Heo J."/>
            <person name="Kwon S.-W."/>
        </authorList>
    </citation>
    <scope>NUCLEOTIDE SEQUENCE [LARGE SCALE GENOMIC DNA]</scope>
    <source>
        <strain evidence="2 3">SC1-8</strain>
    </source>
</reference>
<keyword evidence="3" id="KW-1185">Reference proteome</keyword>
<dbReference type="EMBL" id="CP027669">
    <property type="protein sequence ID" value="AVO41563.1"/>
    <property type="molecule type" value="Genomic_DNA"/>
</dbReference>